<dbReference type="InterPro" id="IPR014009">
    <property type="entry name" value="PIK_FAT"/>
</dbReference>
<reference evidence="2 3" key="1">
    <citation type="submission" date="2019-05" db="EMBL/GenBank/DDBJ databases">
        <title>Emergence of the Ug99 lineage of the wheat stem rust pathogen through somatic hybridization.</title>
        <authorList>
            <person name="Li F."/>
            <person name="Upadhyaya N.M."/>
            <person name="Sperschneider J."/>
            <person name="Matny O."/>
            <person name="Nguyen-Phuc H."/>
            <person name="Mago R."/>
            <person name="Raley C."/>
            <person name="Miller M.E."/>
            <person name="Silverstein K.A.T."/>
            <person name="Henningsen E."/>
            <person name="Hirsch C.D."/>
            <person name="Visser B."/>
            <person name="Pretorius Z.A."/>
            <person name="Steffenson B.J."/>
            <person name="Schwessinger B."/>
            <person name="Dodds P.N."/>
            <person name="Figueroa M."/>
        </authorList>
    </citation>
    <scope>NUCLEOTIDE SEQUENCE [LARGE SCALE GENOMIC DNA]</scope>
    <source>
        <strain evidence="2 3">Ug99</strain>
    </source>
</reference>
<evidence type="ECO:0000259" key="1">
    <source>
        <dbReference type="PROSITE" id="PS51189"/>
    </source>
</evidence>
<comment type="caution">
    <text evidence="2">The sequence shown here is derived from an EMBL/GenBank/DDBJ whole genome shotgun (WGS) entry which is preliminary data.</text>
</comment>
<dbReference type="GO" id="GO:0006355">
    <property type="term" value="P:regulation of DNA-templated transcription"/>
    <property type="evidence" value="ECO:0007669"/>
    <property type="project" value="TreeGrafter"/>
</dbReference>
<dbReference type="PROSITE" id="PS51189">
    <property type="entry name" value="FAT"/>
    <property type="match status" value="1"/>
</dbReference>
<dbReference type="EMBL" id="VDEP01000313">
    <property type="protein sequence ID" value="KAA1104991.1"/>
    <property type="molecule type" value="Genomic_DNA"/>
</dbReference>
<dbReference type="InterPro" id="IPR050517">
    <property type="entry name" value="DDR_Repair_Kinase"/>
</dbReference>
<name>A0A5B0PUJ9_PUCGR</name>
<dbReference type="Pfam" id="PF02259">
    <property type="entry name" value="FAT"/>
    <property type="match status" value="1"/>
</dbReference>
<protein>
    <recommendedName>
        <fullName evidence="1">FAT domain-containing protein</fullName>
    </recommendedName>
</protein>
<dbReference type="AlphaFoldDB" id="A0A5B0PUJ9"/>
<evidence type="ECO:0000313" key="3">
    <source>
        <dbReference type="Proteomes" id="UP000325313"/>
    </source>
</evidence>
<feature type="domain" description="FAT" evidence="1">
    <location>
        <begin position="30"/>
        <end position="350"/>
    </location>
</feature>
<sequence length="350" mass="40715">MKAVDRRPNVVQIIYPVLEAAIQPSSFLLIWSDIGKTYAAWYTAIENLQEVLDEVVDFNQDAQNVSHNENRHHPENSREVAGEALAQLYAELGETDIFYGPKNDNLDFPWDFLSDLARAEHNSELLLECQWRQADWSTEHESIELAITNLPSQSIRRNTFQAYLTLLKSHMGLLVDEHRSEFTRICDEGIQLCLHQWFRLPEIVTESHIPLLQAFQQFVELQEASQIFHSLTTTTSQNLEARSADLKHVLQTWRERLPNQWDDINIWSDLVAWRQHVFSAINRTYIPLIQSNLGANTQSFAYRGHHETAWMVNRFAHVARKHGLSQLCKDSLTRLHFAKYRDFRSLPQAV</sequence>
<proteinExistence type="predicted"/>
<dbReference type="InterPro" id="IPR003151">
    <property type="entry name" value="PIK-rel_kinase_FAT"/>
</dbReference>
<evidence type="ECO:0000313" key="2">
    <source>
        <dbReference type="EMBL" id="KAA1104991.1"/>
    </source>
</evidence>
<dbReference type="Proteomes" id="UP000325313">
    <property type="component" value="Unassembled WGS sequence"/>
</dbReference>
<dbReference type="PANTHER" id="PTHR11139">
    <property type="entry name" value="ATAXIA TELANGIECTASIA MUTATED ATM -RELATED"/>
    <property type="match status" value="1"/>
</dbReference>
<dbReference type="GO" id="GO:0005634">
    <property type="term" value="C:nucleus"/>
    <property type="evidence" value="ECO:0007669"/>
    <property type="project" value="TreeGrafter"/>
</dbReference>
<gene>
    <name evidence="2" type="ORF">PGTUg99_000125</name>
</gene>
<organism evidence="2 3">
    <name type="scientific">Puccinia graminis f. sp. tritici</name>
    <dbReference type="NCBI Taxonomy" id="56615"/>
    <lineage>
        <taxon>Eukaryota</taxon>
        <taxon>Fungi</taxon>
        <taxon>Dikarya</taxon>
        <taxon>Basidiomycota</taxon>
        <taxon>Pucciniomycotina</taxon>
        <taxon>Pucciniomycetes</taxon>
        <taxon>Pucciniales</taxon>
        <taxon>Pucciniaceae</taxon>
        <taxon>Puccinia</taxon>
    </lineage>
</organism>
<accession>A0A5B0PUJ9</accession>
<dbReference type="GO" id="GO:0006281">
    <property type="term" value="P:DNA repair"/>
    <property type="evidence" value="ECO:0007669"/>
    <property type="project" value="TreeGrafter"/>
</dbReference>
<dbReference type="GO" id="GO:0035267">
    <property type="term" value="C:NuA4 histone acetyltransferase complex"/>
    <property type="evidence" value="ECO:0007669"/>
    <property type="project" value="TreeGrafter"/>
</dbReference>
<dbReference type="PANTHER" id="PTHR11139:SF1">
    <property type="entry name" value="TRANSFORMATION_TRANSCRIPTION DOMAIN-ASSOCIATED PROTEIN"/>
    <property type="match status" value="1"/>
</dbReference>
<dbReference type="GO" id="GO:0000124">
    <property type="term" value="C:SAGA complex"/>
    <property type="evidence" value="ECO:0007669"/>
    <property type="project" value="TreeGrafter"/>
</dbReference>